<proteinExistence type="predicted"/>
<protein>
    <submittedName>
        <fullName evidence="2">Uncharacterized protein</fullName>
    </submittedName>
</protein>
<comment type="caution">
    <text evidence="2">The sequence shown here is derived from an EMBL/GenBank/DDBJ whole genome shotgun (WGS) entry which is preliminary data.</text>
</comment>
<accession>A0A7J7NP76</accession>
<evidence type="ECO:0000256" key="1">
    <source>
        <dbReference type="SAM" id="MobiDB-lite"/>
    </source>
</evidence>
<organism evidence="2 3">
    <name type="scientific">Kingdonia uniflora</name>
    <dbReference type="NCBI Taxonomy" id="39325"/>
    <lineage>
        <taxon>Eukaryota</taxon>
        <taxon>Viridiplantae</taxon>
        <taxon>Streptophyta</taxon>
        <taxon>Embryophyta</taxon>
        <taxon>Tracheophyta</taxon>
        <taxon>Spermatophyta</taxon>
        <taxon>Magnoliopsida</taxon>
        <taxon>Ranunculales</taxon>
        <taxon>Circaeasteraceae</taxon>
        <taxon>Kingdonia</taxon>
    </lineage>
</organism>
<evidence type="ECO:0000313" key="3">
    <source>
        <dbReference type="Proteomes" id="UP000541444"/>
    </source>
</evidence>
<dbReference type="Proteomes" id="UP000541444">
    <property type="component" value="Unassembled WGS sequence"/>
</dbReference>
<reference evidence="2 3" key="1">
    <citation type="journal article" date="2020" name="IScience">
        <title>Genome Sequencing of the Endangered Kingdonia uniflora (Circaeasteraceae, Ranunculales) Reveals Potential Mechanisms of Evolutionary Specialization.</title>
        <authorList>
            <person name="Sun Y."/>
            <person name="Deng T."/>
            <person name="Zhang A."/>
            <person name="Moore M.J."/>
            <person name="Landis J.B."/>
            <person name="Lin N."/>
            <person name="Zhang H."/>
            <person name="Zhang X."/>
            <person name="Huang J."/>
            <person name="Zhang X."/>
            <person name="Sun H."/>
            <person name="Wang H."/>
        </authorList>
    </citation>
    <scope>NUCLEOTIDE SEQUENCE [LARGE SCALE GENOMIC DNA]</scope>
    <source>
        <strain evidence="2">TB1705</strain>
        <tissue evidence="2">Leaf</tissue>
    </source>
</reference>
<evidence type="ECO:0000313" key="2">
    <source>
        <dbReference type="EMBL" id="KAF6168966.1"/>
    </source>
</evidence>
<dbReference type="EMBL" id="JACGCM010000671">
    <property type="protein sequence ID" value="KAF6168966.1"/>
    <property type="molecule type" value="Genomic_DNA"/>
</dbReference>
<feature type="region of interest" description="Disordered" evidence="1">
    <location>
        <begin position="129"/>
        <end position="158"/>
    </location>
</feature>
<sequence>MILEEKIASEAQGLKLKYFGDQSLEMVVPAPVPPMYRGLLGEEAVEAEEYFYYKWFGLLHLYQLCGGGGYRRGSDGSGGGKLYDCASAEPCEEVFLLIPLFSLRQGVKSTVERKESLLDKVVEEETELELFSSTEPYDEQDSPQTSEETDKKGFAGPCSGEKVAEGRSILVDDLKEVEERAKLTILQGKEDTSQMVARLVEGIWLGIEEQKFELKQAKSELEKNLARTKTDALKEAKQLKAAHAEVDAIKVDTYVEEEEEEAGVLGVVDGLDGISPQTVLDNQGDDVELPEDGSEKAVKKMSLRINNLEYGLAMEIQTSKALLYAQAELEVDALAPKGMEADMAQYRIRALERTEELCRSGLNSCRIELEGMRQKCIPKDDELRVARENLSASEAAAEHL</sequence>
<dbReference type="AlphaFoldDB" id="A0A7J7NP76"/>
<gene>
    <name evidence="2" type="ORF">GIB67_038463</name>
</gene>
<keyword evidence="3" id="KW-1185">Reference proteome</keyword>
<name>A0A7J7NP76_9MAGN</name>